<evidence type="ECO:0000313" key="2">
    <source>
        <dbReference type="Proteomes" id="UP000037179"/>
    </source>
</evidence>
<comment type="caution">
    <text evidence="1">The sequence shown here is derived from an EMBL/GenBank/DDBJ whole genome shotgun (WGS) entry which is preliminary data.</text>
</comment>
<proteinExistence type="predicted"/>
<gene>
    <name evidence="1" type="ORF">NSK11_contig00063-0025</name>
</gene>
<reference evidence="1 2" key="2">
    <citation type="journal article" date="2016" name="Genome Announc.">
        <title>Draft Genome Sequence of Erythromycin- and Oxytetracycline-Sensitive Nocardia seriolae Strain U-1 (NBRC 110359).</title>
        <authorList>
            <person name="Imajoh M."/>
            <person name="Sukeda M."/>
            <person name="Shimizu M."/>
            <person name="Yamane J."/>
            <person name="Ohnishi K."/>
            <person name="Oshima S."/>
        </authorList>
    </citation>
    <scope>NUCLEOTIDE SEQUENCE [LARGE SCALE GENOMIC DNA]</scope>
    <source>
        <strain evidence="1 2">U-1</strain>
    </source>
</reference>
<sequence length="84" mass="9369">MSIGDRLRLLRIGGRSVGYLRTDVSGVQQAWDAEQIRELARRHRYDFAAITVYDPATGQPPLALLRRRRNQLGGKAGWLGVGGH</sequence>
<dbReference type="EMBL" id="BBYQ01000063">
    <property type="protein sequence ID" value="GAP29754.1"/>
    <property type="molecule type" value="Genomic_DNA"/>
</dbReference>
<evidence type="ECO:0008006" key="3">
    <source>
        <dbReference type="Google" id="ProtNLM"/>
    </source>
</evidence>
<name>A0ABC9YWI7_9NOCA</name>
<dbReference type="Proteomes" id="UP000037179">
    <property type="component" value="Unassembled WGS sequence"/>
</dbReference>
<reference evidence="2" key="1">
    <citation type="submission" date="2015-07" db="EMBL/GenBank/DDBJ databases">
        <title>Nocardia seriolae U-1 whole genome shotgun sequence.</title>
        <authorList>
            <person name="Imajoh M."/>
            <person name="Fukumoto Y."/>
            <person name="Sukeda M."/>
            <person name="Yamane J."/>
            <person name="Yamasaki K."/>
            <person name="Shimizu M."/>
            <person name="Ohnishi K."/>
            <person name="Oshima S."/>
        </authorList>
    </citation>
    <scope>NUCLEOTIDE SEQUENCE [LARGE SCALE GENOMIC DNA]</scope>
    <source>
        <strain evidence="2">U-1</strain>
    </source>
</reference>
<evidence type="ECO:0000313" key="1">
    <source>
        <dbReference type="EMBL" id="GAP29754.1"/>
    </source>
</evidence>
<dbReference type="AlphaFoldDB" id="A0ABC9YWI7"/>
<keyword evidence="2" id="KW-1185">Reference proteome</keyword>
<protein>
    <recommendedName>
        <fullName evidence="3">Resolvase/invertase-type recombinase catalytic domain-containing protein</fullName>
    </recommendedName>
</protein>
<organism evidence="1 2">
    <name type="scientific">Nocardia seriolae</name>
    <dbReference type="NCBI Taxonomy" id="37332"/>
    <lineage>
        <taxon>Bacteria</taxon>
        <taxon>Bacillati</taxon>
        <taxon>Actinomycetota</taxon>
        <taxon>Actinomycetes</taxon>
        <taxon>Mycobacteriales</taxon>
        <taxon>Nocardiaceae</taxon>
        <taxon>Nocardia</taxon>
    </lineage>
</organism>
<accession>A0ABC9YWI7</accession>